<keyword evidence="3" id="KW-1185">Reference proteome</keyword>
<dbReference type="EMBL" id="JABFAF010000012">
    <property type="protein sequence ID" value="MBA0871883.1"/>
    <property type="molecule type" value="Genomic_DNA"/>
</dbReference>
<feature type="domain" description="Retrovirus-related Pol polyprotein from transposon TNT 1-94-like beta-barrel" evidence="1">
    <location>
        <begin position="1"/>
        <end position="46"/>
    </location>
</feature>
<sequence>MGNDSSSKVISIGNAQIKMHDGTIRILSDVKYVPDLRKNLISLSSIVTGEIGHPSSIAESKSTRLERRQLGYRREKCMTVLLKRGSLLDVGFEKLGHCVREIRSEWRCGNMSQGGDFLSMTPIPRAHYEMPVWFAVTPFPLESVTPLLPGLRIIGITPPQRRLPIPRLFIFSIPFSTLVLNIPIFPRFLA</sequence>
<dbReference type="Pfam" id="PF22936">
    <property type="entry name" value="Pol_BBD"/>
    <property type="match status" value="1"/>
</dbReference>
<evidence type="ECO:0000313" key="3">
    <source>
        <dbReference type="Proteomes" id="UP000593576"/>
    </source>
</evidence>
<gene>
    <name evidence="2" type="ORF">Goshw_001330</name>
</gene>
<feature type="non-terminal residue" evidence="2">
    <location>
        <position position="1"/>
    </location>
</feature>
<organism evidence="2 3">
    <name type="scientific">Gossypium schwendimanii</name>
    <name type="common">Cotton</name>
    <dbReference type="NCBI Taxonomy" id="34291"/>
    <lineage>
        <taxon>Eukaryota</taxon>
        <taxon>Viridiplantae</taxon>
        <taxon>Streptophyta</taxon>
        <taxon>Embryophyta</taxon>
        <taxon>Tracheophyta</taxon>
        <taxon>Spermatophyta</taxon>
        <taxon>Magnoliopsida</taxon>
        <taxon>eudicotyledons</taxon>
        <taxon>Gunneridae</taxon>
        <taxon>Pentapetalae</taxon>
        <taxon>rosids</taxon>
        <taxon>malvids</taxon>
        <taxon>Malvales</taxon>
        <taxon>Malvaceae</taxon>
        <taxon>Malvoideae</taxon>
        <taxon>Gossypium</taxon>
    </lineage>
</organism>
<dbReference type="InterPro" id="IPR054722">
    <property type="entry name" value="PolX-like_BBD"/>
</dbReference>
<accession>A0A7J9ML91</accession>
<dbReference type="OrthoDB" id="1742531at2759"/>
<evidence type="ECO:0000259" key="1">
    <source>
        <dbReference type="Pfam" id="PF22936"/>
    </source>
</evidence>
<comment type="caution">
    <text evidence="2">The sequence shown here is derived from an EMBL/GenBank/DDBJ whole genome shotgun (WGS) entry which is preliminary data.</text>
</comment>
<dbReference type="Proteomes" id="UP000593576">
    <property type="component" value="Unassembled WGS sequence"/>
</dbReference>
<proteinExistence type="predicted"/>
<evidence type="ECO:0000313" key="2">
    <source>
        <dbReference type="EMBL" id="MBA0871883.1"/>
    </source>
</evidence>
<dbReference type="AlphaFoldDB" id="A0A7J9ML91"/>
<name>A0A7J9ML91_GOSSC</name>
<reference evidence="2 3" key="1">
    <citation type="journal article" date="2019" name="Genome Biol. Evol.">
        <title>Insights into the evolution of the New World diploid cottons (Gossypium, subgenus Houzingenia) based on genome sequencing.</title>
        <authorList>
            <person name="Grover C.E."/>
            <person name="Arick M.A. 2nd"/>
            <person name="Thrash A."/>
            <person name="Conover J.L."/>
            <person name="Sanders W.S."/>
            <person name="Peterson D.G."/>
            <person name="Frelichowski J.E."/>
            <person name="Scheffler J.A."/>
            <person name="Scheffler B.E."/>
            <person name="Wendel J.F."/>
        </authorList>
    </citation>
    <scope>NUCLEOTIDE SEQUENCE [LARGE SCALE GENOMIC DNA]</scope>
    <source>
        <strain evidence="2">1</strain>
        <tissue evidence="2">Leaf</tissue>
    </source>
</reference>
<protein>
    <recommendedName>
        <fullName evidence="1">Retrovirus-related Pol polyprotein from transposon TNT 1-94-like beta-barrel domain-containing protein</fullName>
    </recommendedName>
</protein>